<dbReference type="SUPFAM" id="SSF58100">
    <property type="entry name" value="Bacterial hemolysins"/>
    <property type="match status" value="1"/>
</dbReference>
<reference evidence="3" key="1">
    <citation type="submission" date="2021-01" db="EMBL/GenBank/DDBJ databases">
        <authorList>
            <person name="Corre E."/>
            <person name="Pelletier E."/>
            <person name="Niang G."/>
            <person name="Scheremetjew M."/>
            <person name="Finn R."/>
            <person name="Kale V."/>
            <person name="Holt S."/>
            <person name="Cochrane G."/>
            <person name="Meng A."/>
            <person name="Brown T."/>
            <person name="Cohen L."/>
        </authorList>
    </citation>
    <scope>NUCLEOTIDE SEQUENCE</scope>
    <source>
        <strain evidence="3">NY070348D</strain>
    </source>
</reference>
<protein>
    <submittedName>
        <fullName evidence="3">Uncharacterized protein</fullName>
    </submittedName>
</protein>
<dbReference type="Gene3D" id="1.20.1170.10">
    <property type="match status" value="1"/>
</dbReference>
<feature type="coiled-coil region" evidence="1">
    <location>
        <begin position="187"/>
        <end position="222"/>
    </location>
</feature>
<feature type="signal peptide" evidence="2">
    <location>
        <begin position="1"/>
        <end position="21"/>
    </location>
</feature>
<evidence type="ECO:0000256" key="1">
    <source>
        <dbReference type="SAM" id="Coils"/>
    </source>
</evidence>
<accession>A0A7S2WPE5</accession>
<dbReference type="AlphaFoldDB" id="A0A7S2WPE5"/>
<evidence type="ECO:0000313" key="3">
    <source>
        <dbReference type="EMBL" id="CAD9698535.1"/>
    </source>
</evidence>
<feature type="chain" id="PRO_5031176335" evidence="2">
    <location>
        <begin position="22"/>
        <end position="420"/>
    </location>
</feature>
<keyword evidence="1" id="KW-0175">Coiled coil</keyword>
<name>A0A7S2WPE5_9STRA</name>
<sequence>MKSFLGLAALAVISNVGICHGDQHIRSPAKELGKNILPMRALQSVDPISTAKNAIDALKKITELVDWVGDELIDKELIEKATEYIANSNAKFEEIAGAEGREALVQLAGTGSKYRAVNLTVTRMVTTLQGNVDNTKFLMDLVPSGTVEGDKKDMLAASLDLLASTLTQCGVDSGEQVDKLGDINLNMAHVRATMQALETRFNNAKETQSEYIKNKIDELRKKAYLGCLASIVGGPVAVAACYSAASIVIETQTIPALQADLAASNRMMAGFTTNFQVLENLAGSLENDTATKASALSEFQSEVDVATTFVKATKKVNVAVALRAKYLKLLDELTQACTKVLNSFANKVGTVYDASEKARHLLLGAHNGGADDPVQKLLLETSISSANKQVLSLFQRVTKNLSNVSVGQRYSNTQNTTRTV</sequence>
<proteinExistence type="predicted"/>
<evidence type="ECO:0000256" key="2">
    <source>
        <dbReference type="SAM" id="SignalP"/>
    </source>
</evidence>
<gene>
    <name evidence="3" type="ORF">QSP1433_LOCUS13607</name>
</gene>
<dbReference type="EMBL" id="HBHK01021353">
    <property type="protein sequence ID" value="CAD9698535.1"/>
    <property type="molecule type" value="Transcribed_RNA"/>
</dbReference>
<organism evidence="3">
    <name type="scientific">Mucochytrium quahogii</name>
    <dbReference type="NCBI Taxonomy" id="96639"/>
    <lineage>
        <taxon>Eukaryota</taxon>
        <taxon>Sar</taxon>
        <taxon>Stramenopiles</taxon>
        <taxon>Bigyra</taxon>
        <taxon>Labyrinthulomycetes</taxon>
        <taxon>Thraustochytrida</taxon>
        <taxon>Thraustochytriidae</taxon>
        <taxon>Mucochytrium</taxon>
    </lineage>
</organism>
<keyword evidence="2" id="KW-0732">Signal</keyword>